<sequence length="195" mass="21394">MFTRNLDPTSTVVDVNLPFRWVPDTSDLRSMSSQFTLSNASELSGHNKARSEVSNPSRLAISFIFLRICTPSSQQLRFDFPSPTSVQTSTIVHPYKGHLTSTIDTAIGRHNSATNGIVVTAASDKASWSHRYAAEFGNWWCRDLGRSAEVLIPLRAAMSRGHVAGTKLRRVNEVPNAGNVAKARLYTAVVRYGSG</sequence>
<proteinExistence type="predicted"/>
<protein>
    <submittedName>
        <fullName evidence="2">F5/8 type C domain-containing protein</fullName>
    </submittedName>
</protein>
<organism evidence="1 2">
    <name type="scientific">Bursaphelenchus xylophilus</name>
    <name type="common">Pinewood nematode worm</name>
    <name type="synonym">Aphelenchoides xylophilus</name>
    <dbReference type="NCBI Taxonomy" id="6326"/>
    <lineage>
        <taxon>Eukaryota</taxon>
        <taxon>Metazoa</taxon>
        <taxon>Ecdysozoa</taxon>
        <taxon>Nematoda</taxon>
        <taxon>Chromadorea</taxon>
        <taxon>Rhabditida</taxon>
        <taxon>Tylenchina</taxon>
        <taxon>Tylenchomorpha</taxon>
        <taxon>Aphelenchoidea</taxon>
        <taxon>Aphelenchoididae</taxon>
        <taxon>Bursaphelenchus</taxon>
    </lineage>
</organism>
<reference evidence="2" key="1">
    <citation type="submission" date="2016-11" db="UniProtKB">
        <authorList>
            <consortium name="WormBaseParasite"/>
        </authorList>
    </citation>
    <scope>IDENTIFICATION</scope>
</reference>
<dbReference type="AlphaFoldDB" id="A0A1I7SVC9"/>
<evidence type="ECO:0000313" key="2">
    <source>
        <dbReference type="WBParaSite" id="BXY_1700400.1"/>
    </source>
</evidence>
<accession>A0A1I7SVC9</accession>
<name>A0A1I7SVC9_BURXY</name>
<dbReference type="WBParaSite" id="BXY_1700400.1">
    <property type="protein sequence ID" value="BXY_1700400.1"/>
    <property type="gene ID" value="BXY_1700400"/>
</dbReference>
<dbReference type="Proteomes" id="UP000095284">
    <property type="component" value="Unplaced"/>
</dbReference>
<evidence type="ECO:0000313" key="1">
    <source>
        <dbReference type="Proteomes" id="UP000095284"/>
    </source>
</evidence>